<evidence type="ECO:0000313" key="2">
    <source>
        <dbReference type="EMBL" id="GLJ80545.1"/>
    </source>
</evidence>
<sequence length="72" mass="7441">MTRGQRAAGIAFASLIAVAGLILLVFVPSGEGPDRGLFGALDAEGKMLGLLAFLSSLVMIGVFAFSRRGDRS</sequence>
<proteinExistence type="predicted"/>
<keyword evidence="1" id="KW-0812">Transmembrane</keyword>
<gene>
    <name evidence="2" type="ORF">GCM10017586_22280</name>
</gene>
<reference evidence="2" key="2">
    <citation type="submission" date="2023-01" db="EMBL/GenBank/DDBJ databases">
        <authorList>
            <person name="Sun Q."/>
            <person name="Evtushenko L."/>
        </authorList>
    </citation>
    <scope>NUCLEOTIDE SEQUENCE</scope>
    <source>
        <strain evidence="2">VKM Ac-1447</strain>
    </source>
</reference>
<organism evidence="2 3">
    <name type="scientific">Microbacterium imperiale</name>
    <dbReference type="NCBI Taxonomy" id="33884"/>
    <lineage>
        <taxon>Bacteria</taxon>
        <taxon>Bacillati</taxon>
        <taxon>Actinomycetota</taxon>
        <taxon>Actinomycetes</taxon>
        <taxon>Micrococcales</taxon>
        <taxon>Microbacteriaceae</taxon>
        <taxon>Microbacterium</taxon>
    </lineage>
</organism>
<evidence type="ECO:0000256" key="1">
    <source>
        <dbReference type="SAM" id="Phobius"/>
    </source>
</evidence>
<dbReference type="RefSeq" id="WP_210006769.1">
    <property type="nucleotide sequence ID" value="NZ_BSEO01000014.1"/>
</dbReference>
<keyword evidence="1" id="KW-1133">Transmembrane helix</keyword>
<dbReference type="Proteomes" id="UP001142317">
    <property type="component" value="Unassembled WGS sequence"/>
</dbReference>
<comment type="caution">
    <text evidence="2">The sequence shown here is derived from an EMBL/GenBank/DDBJ whole genome shotgun (WGS) entry which is preliminary data.</text>
</comment>
<feature type="transmembrane region" description="Helical" evidence="1">
    <location>
        <begin position="7"/>
        <end position="27"/>
    </location>
</feature>
<keyword evidence="3" id="KW-1185">Reference proteome</keyword>
<reference evidence="2" key="1">
    <citation type="journal article" date="2014" name="Int. J. Syst. Evol. Microbiol.">
        <title>Complete genome sequence of Corynebacterium casei LMG S-19264T (=DSM 44701T), isolated from a smear-ripened cheese.</title>
        <authorList>
            <consortium name="US DOE Joint Genome Institute (JGI-PGF)"/>
            <person name="Walter F."/>
            <person name="Albersmeier A."/>
            <person name="Kalinowski J."/>
            <person name="Ruckert C."/>
        </authorList>
    </citation>
    <scope>NUCLEOTIDE SEQUENCE</scope>
    <source>
        <strain evidence="2">VKM Ac-1447</strain>
    </source>
</reference>
<feature type="transmembrane region" description="Helical" evidence="1">
    <location>
        <begin position="47"/>
        <end position="66"/>
    </location>
</feature>
<dbReference type="AlphaFoldDB" id="A0A9W6HI63"/>
<evidence type="ECO:0000313" key="3">
    <source>
        <dbReference type="Proteomes" id="UP001142317"/>
    </source>
</evidence>
<dbReference type="EMBL" id="BSEO01000014">
    <property type="protein sequence ID" value="GLJ80545.1"/>
    <property type="molecule type" value="Genomic_DNA"/>
</dbReference>
<keyword evidence="1" id="KW-0472">Membrane</keyword>
<accession>A0A9W6HI63</accession>
<name>A0A9W6HI63_9MICO</name>
<protein>
    <submittedName>
        <fullName evidence="2">Uncharacterized protein</fullName>
    </submittedName>
</protein>